<reference evidence="1 2" key="1">
    <citation type="journal article" date="2018" name="Front. Plant Sci.">
        <title>Red Clover (Trifolium pratense) and Zigzag Clover (T. medium) - A Picture of Genomic Similarities and Differences.</title>
        <authorList>
            <person name="Dluhosova J."/>
            <person name="Istvanek J."/>
            <person name="Nedelnik J."/>
            <person name="Repkova J."/>
        </authorList>
    </citation>
    <scope>NUCLEOTIDE SEQUENCE [LARGE SCALE GENOMIC DNA]</scope>
    <source>
        <strain evidence="2">cv. 10/8</strain>
        <tissue evidence="1">Leaf</tissue>
    </source>
</reference>
<organism evidence="1 2">
    <name type="scientific">Trifolium medium</name>
    <dbReference type="NCBI Taxonomy" id="97028"/>
    <lineage>
        <taxon>Eukaryota</taxon>
        <taxon>Viridiplantae</taxon>
        <taxon>Streptophyta</taxon>
        <taxon>Embryophyta</taxon>
        <taxon>Tracheophyta</taxon>
        <taxon>Spermatophyta</taxon>
        <taxon>Magnoliopsida</taxon>
        <taxon>eudicotyledons</taxon>
        <taxon>Gunneridae</taxon>
        <taxon>Pentapetalae</taxon>
        <taxon>rosids</taxon>
        <taxon>fabids</taxon>
        <taxon>Fabales</taxon>
        <taxon>Fabaceae</taxon>
        <taxon>Papilionoideae</taxon>
        <taxon>50 kb inversion clade</taxon>
        <taxon>NPAAA clade</taxon>
        <taxon>Hologalegina</taxon>
        <taxon>IRL clade</taxon>
        <taxon>Trifolieae</taxon>
        <taxon>Trifolium</taxon>
    </lineage>
</organism>
<proteinExistence type="predicted"/>
<dbReference type="EMBL" id="LXQA010044042">
    <property type="protein sequence ID" value="MCI00715.1"/>
    <property type="molecule type" value="Genomic_DNA"/>
</dbReference>
<keyword evidence="2" id="KW-1185">Reference proteome</keyword>
<evidence type="ECO:0000313" key="2">
    <source>
        <dbReference type="Proteomes" id="UP000265520"/>
    </source>
</evidence>
<protein>
    <submittedName>
        <fullName evidence="1">Uncharacterized protein</fullName>
    </submittedName>
</protein>
<accession>A0A392NQE0</accession>
<feature type="non-terminal residue" evidence="1">
    <location>
        <position position="13"/>
    </location>
</feature>
<evidence type="ECO:0000313" key="1">
    <source>
        <dbReference type="EMBL" id="MCI00715.1"/>
    </source>
</evidence>
<comment type="caution">
    <text evidence="1">The sequence shown here is derived from an EMBL/GenBank/DDBJ whole genome shotgun (WGS) entry which is preliminary data.</text>
</comment>
<name>A0A392NQE0_9FABA</name>
<sequence length="13" mass="1336">MVDCGGGREVANE</sequence>
<dbReference type="Proteomes" id="UP000265520">
    <property type="component" value="Unassembled WGS sequence"/>
</dbReference>